<dbReference type="InterPro" id="IPR036812">
    <property type="entry name" value="NAD(P)_OxRdtase_dom_sf"/>
</dbReference>
<feature type="domain" description="NADP-dependent oxidoreductase" evidence="2">
    <location>
        <begin position="15"/>
        <end position="286"/>
    </location>
</feature>
<dbReference type="PANTHER" id="PTHR43625">
    <property type="entry name" value="AFLATOXIN B1 ALDEHYDE REDUCTASE"/>
    <property type="match status" value="1"/>
</dbReference>
<keyword evidence="1" id="KW-0560">Oxidoreductase</keyword>
<dbReference type="EMBL" id="CP157390">
    <property type="protein sequence ID" value="XBM49936.1"/>
    <property type="molecule type" value="Genomic_DNA"/>
</dbReference>
<reference evidence="3" key="1">
    <citation type="submission" date="2024-05" db="EMBL/GenBank/DDBJ databases">
        <title>The Natural Products Discovery Center: Release of the First 8490 Sequenced Strains for Exploring Actinobacteria Biosynthetic Diversity.</title>
        <authorList>
            <person name="Kalkreuter E."/>
            <person name="Kautsar S.A."/>
            <person name="Yang D."/>
            <person name="Bader C.D."/>
            <person name="Teijaro C.N."/>
            <person name="Fluegel L."/>
            <person name="Davis C.M."/>
            <person name="Simpson J.R."/>
            <person name="Lauterbach L."/>
            <person name="Steele A.D."/>
            <person name="Gui C."/>
            <person name="Meng S."/>
            <person name="Li G."/>
            <person name="Viehrig K."/>
            <person name="Ye F."/>
            <person name="Su P."/>
            <person name="Kiefer A.F."/>
            <person name="Nichols A."/>
            <person name="Cepeda A.J."/>
            <person name="Yan W."/>
            <person name="Fan B."/>
            <person name="Jiang Y."/>
            <person name="Adhikari A."/>
            <person name="Zheng C.-J."/>
            <person name="Schuster L."/>
            <person name="Cowan T.M."/>
            <person name="Smanski M.J."/>
            <person name="Chevrette M.G."/>
            <person name="de Carvalho L.P.S."/>
            <person name="Shen B."/>
        </authorList>
    </citation>
    <scope>NUCLEOTIDE SEQUENCE</scope>
    <source>
        <strain evidence="3">NPDC080035</strain>
    </source>
</reference>
<dbReference type="Pfam" id="PF00248">
    <property type="entry name" value="Aldo_ket_red"/>
    <property type="match status" value="1"/>
</dbReference>
<evidence type="ECO:0000256" key="1">
    <source>
        <dbReference type="ARBA" id="ARBA00023002"/>
    </source>
</evidence>
<evidence type="ECO:0000259" key="2">
    <source>
        <dbReference type="Pfam" id="PF00248"/>
    </source>
</evidence>
<accession>A0AAU7GJ78</accession>
<dbReference type="InterPro" id="IPR023210">
    <property type="entry name" value="NADP_OxRdtase_dom"/>
</dbReference>
<dbReference type="RefSeq" id="WP_348789846.1">
    <property type="nucleotide sequence ID" value="NZ_CP157390.1"/>
</dbReference>
<name>A0AAU7GJ78_9MICO</name>
<protein>
    <submittedName>
        <fullName evidence="3">Aldo/keto reductase</fullName>
    </submittedName>
</protein>
<organism evidence="3">
    <name type="scientific">Leifsonia sp. NPDC080035</name>
    <dbReference type="NCBI Taxonomy" id="3143936"/>
    <lineage>
        <taxon>Bacteria</taxon>
        <taxon>Bacillati</taxon>
        <taxon>Actinomycetota</taxon>
        <taxon>Actinomycetes</taxon>
        <taxon>Micrococcales</taxon>
        <taxon>Microbacteriaceae</taxon>
        <taxon>Leifsonia</taxon>
    </lineage>
</organism>
<proteinExistence type="predicted"/>
<dbReference type="InterPro" id="IPR050791">
    <property type="entry name" value="Aldo-Keto_reductase"/>
</dbReference>
<dbReference type="Gene3D" id="3.20.20.100">
    <property type="entry name" value="NADP-dependent oxidoreductase domain"/>
    <property type="match status" value="1"/>
</dbReference>
<dbReference type="GO" id="GO:0016491">
    <property type="term" value="F:oxidoreductase activity"/>
    <property type="evidence" value="ECO:0007669"/>
    <property type="project" value="UniProtKB-KW"/>
</dbReference>
<dbReference type="SUPFAM" id="SSF51430">
    <property type="entry name" value="NAD(P)-linked oxidoreductase"/>
    <property type="match status" value="1"/>
</dbReference>
<evidence type="ECO:0000313" key="3">
    <source>
        <dbReference type="EMBL" id="XBM49936.1"/>
    </source>
</evidence>
<dbReference type="CDD" id="cd19088">
    <property type="entry name" value="AKR_AKR13B1"/>
    <property type="match status" value="1"/>
</dbReference>
<sequence length="295" mass="31453">MTDFTRLAGKPVRRVGYGAMQLGDVHRLSMTHADAVAFLRDVLDRGVNHIDTAEFYADGAINRAIGDAIRDRAQDVVVATKIGAVHDPEVRLRPAQKPDELRRSVETNLQQLGLDRIDLVYLRRADVAPGIVATGDQVVPLDDQLSELSALRDEGKLAAIGLSHVSRDQVRAAIPIGIAAVQNAHSLVDASSEPVLDLVRAESIAWAPYFPLGGAFPGMPKVTEQDAVIAAASELGVTPSQLGLAWLLARYERTLLIPGTKNAAHLAENIAAGELVLPPEVMDALRPVAEAAAAS</sequence>
<dbReference type="GO" id="GO:0005737">
    <property type="term" value="C:cytoplasm"/>
    <property type="evidence" value="ECO:0007669"/>
    <property type="project" value="TreeGrafter"/>
</dbReference>
<dbReference type="PRINTS" id="PR00069">
    <property type="entry name" value="ALDKETRDTASE"/>
</dbReference>
<dbReference type="InterPro" id="IPR020471">
    <property type="entry name" value="AKR"/>
</dbReference>
<dbReference type="AlphaFoldDB" id="A0AAU7GJ78"/>
<dbReference type="PANTHER" id="PTHR43625:SF40">
    <property type="entry name" value="ALDO-KETO REDUCTASE YAKC [NADP(+)]"/>
    <property type="match status" value="1"/>
</dbReference>
<gene>
    <name evidence="3" type="ORF">AAME72_08710</name>
</gene>